<dbReference type="SUPFAM" id="SSF54593">
    <property type="entry name" value="Glyoxalase/Bleomycin resistance protein/Dihydroxybiphenyl dioxygenase"/>
    <property type="match status" value="1"/>
</dbReference>
<comment type="cofactor">
    <cofactor evidence="2 15">
        <name>Fe(2+)</name>
        <dbReference type="ChEBI" id="CHEBI:29033"/>
    </cofactor>
</comment>
<dbReference type="Pfam" id="PF00903">
    <property type="entry name" value="Glyoxalase"/>
    <property type="match status" value="1"/>
</dbReference>
<dbReference type="PROSITE" id="PS51819">
    <property type="entry name" value="VOC"/>
    <property type="match status" value="2"/>
</dbReference>
<reference evidence="17" key="1">
    <citation type="submission" date="2019-08" db="EMBL/GenBank/DDBJ databases">
        <title>The complete genome of Acinetobacter defluvii strain WCHAD010030.</title>
        <authorList>
            <person name="Hu Y."/>
            <person name="Qin J."/>
            <person name="Feng Y."/>
            <person name="Zong Z."/>
        </authorList>
    </citation>
    <scope>NUCLEOTIDE SEQUENCE</scope>
    <source>
        <strain evidence="17">WCHA30</strain>
        <plasmid evidence="17">pOXA58_010030</plasmid>
    </source>
</reference>
<evidence type="ECO:0000256" key="13">
    <source>
        <dbReference type="ARBA" id="ARBA00030369"/>
    </source>
</evidence>
<keyword evidence="11 15" id="KW-0560">Oxidoreductase</keyword>
<evidence type="ECO:0000256" key="8">
    <source>
        <dbReference type="ARBA" id="ARBA00022737"/>
    </source>
</evidence>
<keyword evidence="17" id="KW-0614">Plasmid</keyword>
<keyword evidence="9 15" id="KW-0058">Aromatic hydrocarbons catabolism</keyword>
<dbReference type="RefSeq" id="WP_033917434.1">
    <property type="nucleotide sequence ID" value="NZ_CP029396.2"/>
</dbReference>
<dbReference type="EC" id="1.13.11.2" evidence="5"/>
<dbReference type="NCBIfam" id="TIGR03211">
    <property type="entry name" value="catechol_2_3"/>
    <property type="match status" value="1"/>
</dbReference>
<evidence type="ECO:0000256" key="14">
    <source>
        <dbReference type="ARBA" id="ARBA00031146"/>
    </source>
</evidence>
<protein>
    <recommendedName>
        <fullName evidence="6">Metapyrocatechase</fullName>
        <ecNumber evidence="5">1.13.11.2</ecNumber>
    </recommendedName>
    <alternativeName>
        <fullName evidence="14">CatO2ase</fullName>
    </alternativeName>
    <alternativeName>
        <fullName evidence="13">Catechol 2,3-dioxygenase</fullName>
    </alternativeName>
</protein>
<name>A0A2S2F8Y6_9GAMM</name>
<dbReference type="Gene3D" id="3.10.180.10">
    <property type="entry name" value="2,3-Dihydroxybiphenyl 1,2-Dioxygenase, domain 1"/>
    <property type="match status" value="2"/>
</dbReference>
<evidence type="ECO:0000256" key="15">
    <source>
        <dbReference type="RuleBase" id="RU000683"/>
    </source>
</evidence>
<evidence type="ECO:0000313" key="17">
    <source>
        <dbReference type="EMBL" id="AWL27423.1"/>
    </source>
</evidence>
<evidence type="ECO:0000256" key="5">
    <source>
        <dbReference type="ARBA" id="ARBA00013117"/>
    </source>
</evidence>
<organism evidence="17 18">
    <name type="scientific">Acinetobacter defluvii</name>
    <dbReference type="NCBI Taxonomy" id="1871111"/>
    <lineage>
        <taxon>Bacteria</taxon>
        <taxon>Pseudomonadati</taxon>
        <taxon>Pseudomonadota</taxon>
        <taxon>Gammaproteobacteria</taxon>
        <taxon>Moraxellales</taxon>
        <taxon>Moraxellaceae</taxon>
        <taxon>Acinetobacter</taxon>
    </lineage>
</organism>
<dbReference type="OrthoDB" id="9804944at2"/>
<gene>
    <name evidence="17" type="ORF">DJ533_01805</name>
</gene>
<dbReference type="InterPro" id="IPR037523">
    <property type="entry name" value="VOC_core"/>
</dbReference>
<dbReference type="InterPro" id="IPR000486">
    <property type="entry name" value="Xdiol_ring_cleave_dOase_1/2"/>
</dbReference>
<dbReference type="InterPro" id="IPR004360">
    <property type="entry name" value="Glyas_Fos-R_dOase_dom"/>
</dbReference>
<dbReference type="EMBL" id="CP029396">
    <property type="protein sequence ID" value="AWL27423.1"/>
    <property type="molecule type" value="Genomic_DNA"/>
</dbReference>
<evidence type="ECO:0000256" key="6">
    <source>
        <dbReference type="ARBA" id="ARBA00022190"/>
    </source>
</evidence>
<evidence type="ECO:0000313" key="18">
    <source>
        <dbReference type="Proteomes" id="UP000245977"/>
    </source>
</evidence>
<comment type="similarity">
    <text evidence="3 15">Belongs to the extradiol ring-cleavage dioxygenase family.</text>
</comment>
<accession>A0A2S2F8Y6</accession>
<keyword evidence="7" id="KW-0479">Metal-binding</keyword>
<keyword evidence="18" id="KW-1185">Reference proteome</keyword>
<dbReference type="AlphaFoldDB" id="A0A2S2F8Y6"/>
<dbReference type="GO" id="GO:0008198">
    <property type="term" value="F:ferrous iron binding"/>
    <property type="evidence" value="ECO:0007669"/>
    <property type="project" value="InterPro"/>
</dbReference>
<feature type="domain" description="VOC" evidence="16">
    <location>
        <begin position="150"/>
        <end position="268"/>
    </location>
</feature>
<comment type="subunit">
    <text evidence="4">Homotetramer.</text>
</comment>
<dbReference type="PANTHER" id="PTHR21366">
    <property type="entry name" value="GLYOXALASE FAMILY PROTEIN"/>
    <property type="match status" value="1"/>
</dbReference>
<evidence type="ECO:0000256" key="2">
    <source>
        <dbReference type="ARBA" id="ARBA00001954"/>
    </source>
</evidence>
<dbReference type="SMR" id="A0A2S2F8Y6"/>
<keyword evidence="8" id="KW-0677">Repeat</keyword>
<dbReference type="KEGG" id="adv:DJ533_01805"/>
<evidence type="ECO:0000256" key="11">
    <source>
        <dbReference type="ARBA" id="ARBA00023002"/>
    </source>
</evidence>
<proteinExistence type="inferred from homology"/>
<dbReference type="InterPro" id="IPR050383">
    <property type="entry name" value="GlyoxalaseI/FosfomycinResist"/>
</dbReference>
<evidence type="ECO:0000256" key="7">
    <source>
        <dbReference type="ARBA" id="ARBA00022723"/>
    </source>
</evidence>
<evidence type="ECO:0000256" key="3">
    <source>
        <dbReference type="ARBA" id="ARBA00008784"/>
    </source>
</evidence>
<dbReference type="GO" id="GO:0018577">
    <property type="term" value="F:catechol 2,3-dioxygenase activity"/>
    <property type="evidence" value="ECO:0007669"/>
    <property type="project" value="UniProtKB-EC"/>
</dbReference>
<evidence type="ECO:0000259" key="16">
    <source>
        <dbReference type="PROSITE" id="PS51819"/>
    </source>
</evidence>
<dbReference type="Proteomes" id="UP000245977">
    <property type="component" value="Plasmid pOXA58_010030"/>
</dbReference>
<dbReference type="InterPro" id="IPR017624">
    <property type="entry name" value="Catechol_2-3_dOase"/>
</dbReference>
<geneLocation type="plasmid" evidence="17 18">
    <name>pOXA58_010030</name>
</geneLocation>
<sequence length="306" mass="34301">MNNKPVSRPGHVALRVLDLDESINHYVNVIGLIKTGQDEQGRVYLKAWDEHDHHCLILREADSPGMDCMAFKVVSESELKRLAQALEDYGVSIEWIAAGTNLATGERVRFTAPTGHVFELYAHKDLYGNGMPTTNPGVQAKNLKGVHPSRFDHCALMGEGVEASYRLFKDILGFDLAEQVLDGETMMAAFMSCSNKPHDVAFIFAPDKGKLHHMSFFVESWAQVLSAADTIANHDVSHEIGPTRHGITRGETLYFFDPSGNRNEVFSGGYIWYSDRPTLTWTADELPRAIFFTERKLSETFFNVMT</sequence>
<evidence type="ECO:0000256" key="10">
    <source>
        <dbReference type="ARBA" id="ARBA00022964"/>
    </source>
</evidence>
<evidence type="ECO:0000256" key="9">
    <source>
        <dbReference type="ARBA" id="ARBA00022797"/>
    </source>
</evidence>
<evidence type="ECO:0000256" key="1">
    <source>
        <dbReference type="ARBA" id="ARBA00000163"/>
    </source>
</evidence>
<dbReference type="InterPro" id="IPR054560">
    <property type="entry name" value="XylE-like_N"/>
</dbReference>
<comment type="catalytic activity">
    <reaction evidence="1">
        <text>catechol + O2 = (2Z,4E)-2-hydroxy-6-oxohexa-2,4-dienoate + H(+)</text>
        <dbReference type="Rhea" id="RHEA:17337"/>
        <dbReference type="ChEBI" id="CHEBI:15378"/>
        <dbReference type="ChEBI" id="CHEBI:15379"/>
        <dbReference type="ChEBI" id="CHEBI:18135"/>
        <dbReference type="ChEBI" id="CHEBI:71198"/>
        <dbReference type="EC" id="1.13.11.2"/>
    </reaction>
</comment>
<feature type="domain" description="VOC" evidence="16">
    <location>
        <begin position="8"/>
        <end position="123"/>
    </location>
</feature>
<keyword evidence="10 15" id="KW-0223">Dioxygenase</keyword>
<evidence type="ECO:0000256" key="12">
    <source>
        <dbReference type="ARBA" id="ARBA00023004"/>
    </source>
</evidence>
<dbReference type="Pfam" id="PF22247">
    <property type="entry name" value="Diox-like_N"/>
    <property type="match status" value="1"/>
</dbReference>
<keyword evidence="12 15" id="KW-0408">Iron</keyword>
<dbReference type="InterPro" id="IPR029068">
    <property type="entry name" value="Glyas_Bleomycin-R_OHBP_Dase"/>
</dbReference>
<dbReference type="STRING" id="1871111.GCA_001704615_02441"/>
<dbReference type="PROSITE" id="PS00082">
    <property type="entry name" value="EXTRADIOL_DIOXYGENAS"/>
    <property type="match status" value="1"/>
</dbReference>
<evidence type="ECO:0000256" key="4">
    <source>
        <dbReference type="ARBA" id="ARBA00011881"/>
    </source>
</evidence>